<feature type="region of interest" description="Disordered" evidence="1">
    <location>
        <begin position="126"/>
        <end position="161"/>
    </location>
</feature>
<dbReference type="InterPro" id="IPR000313">
    <property type="entry name" value="PWWP_dom"/>
</dbReference>
<dbReference type="Proteomes" id="UP000195402">
    <property type="component" value="Unassembled WGS sequence"/>
</dbReference>
<proteinExistence type="predicted"/>
<feature type="compositionally biased region" description="Basic and acidic residues" evidence="1">
    <location>
        <begin position="325"/>
        <end position="347"/>
    </location>
</feature>
<feature type="compositionally biased region" description="Basic residues" evidence="1">
    <location>
        <begin position="291"/>
        <end position="300"/>
    </location>
</feature>
<comment type="caution">
    <text evidence="3">The sequence shown here is derived from an EMBL/GenBank/DDBJ whole genome shotgun (WGS) entry which is preliminary data.</text>
</comment>
<feature type="region of interest" description="Disordered" evidence="1">
    <location>
        <begin position="1"/>
        <end position="25"/>
    </location>
</feature>
<dbReference type="CDD" id="cd05162">
    <property type="entry name" value="PWWP"/>
    <property type="match status" value="1"/>
</dbReference>
<organism evidence="3 4">
    <name type="scientific">Macleaya cordata</name>
    <name type="common">Five-seeded plume-poppy</name>
    <name type="synonym">Bocconia cordata</name>
    <dbReference type="NCBI Taxonomy" id="56857"/>
    <lineage>
        <taxon>Eukaryota</taxon>
        <taxon>Viridiplantae</taxon>
        <taxon>Streptophyta</taxon>
        <taxon>Embryophyta</taxon>
        <taxon>Tracheophyta</taxon>
        <taxon>Spermatophyta</taxon>
        <taxon>Magnoliopsida</taxon>
        <taxon>Ranunculales</taxon>
        <taxon>Papaveraceae</taxon>
        <taxon>Papaveroideae</taxon>
        <taxon>Macleaya</taxon>
    </lineage>
</organism>
<feature type="region of interest" description="Disordered" evidence="1">
    <location>
        <begin position="183"/>
        <end position="467"/>
    </location>
</feature>
<feature type="compositionally biased region" description="Polar residues" evidence="1">
    <location>
        <begin position="194"/>
        <end position="204"/>
    </location>
</feature>
<feature type="domain" description="PWWP" evidence="2">
    <location>
        <begin position="32"/>
        <end position="88"/>
    </location>
</feature>
<dbReference type="OrthoDB" id="641149at2759"/>
<name>A0A200PU93_MACCD</name>
<accession>A0A200PU93</accession>
<dbReference type="EMBL" id="MVGT01004037">
    <property type="protein sequence ID" value="OVA01781.1"/>
    <property type="molecule type" value="Genomic_DNA"/>
</dbReference>
<evidence type="ECO:0000256" key="1">
    <source>
        <dbReference type="SAM" id="MobiDB-lite"/>
    </source>
</evidence>
<dbReference type="Pfam" id="PF00855">
    <property type="entry name" value="PWWP"/>
    <property type="match status" value="1"/>
</dbReference>
<evidence type="ECO:0000259" key="2">
    <source>
        <dbReference type="PROSITE" id="PS50812"/>
    </source>
</evidence>
<feature type="compositionally biased region" description="Basic and acidic residues" evidence="1">
    <location>
        <begin position="378"/>
        <end position="387"/>
    </location>
</feature>
<reference evidence="3 4" key="1">
    <citation type="journal article" date="2017" name="Mol. Plant">
        <title>The Genome of Medicinal Plant Macleaya cordata Provides New Insights into Benzylisoquinoline Alkaloids Metabolism.</title>
        <authorList>
            <person name="Liu X."/>
            <person name="Liu Y."/>
            <person name="Huang P."/>
            <person name="Ma Y."/>
            <person name="Qing Z."/>
            <person name="Tang Q."/>
            <person name="Cao H."/>
            <person name="Cheng P."/>
            <person name="Zheng Y."/>
            <person name="Yuan Z."/>
            <person name="Zhou Y."/>
            <person name="Liu J."/>
            <person name="Tang Z."/>
            <person name="Zhuo Y."/>
            <person name="Zhang Y."/>
            <person name="Yu L."/>
            <person name="Huang J."/>
            <person name="Yang P."/>
            <person name="Peng Q."/>
            <person name="Zhang J."/>
            <person name="Jiang W."/>
            <person name="Zhang Z."/>
            <person name="Lin K."/>
            <person name="Ro D.K."/>
            <person name="Chen X."/>
            <person name="Xiong X."/>
            <person name="Shang Y."/>
            <person name="Huang S."/>
            <person name="Zeng J."/>
        </authorList>
    </citation>
    <scope>NUCLEOTIDE SEQUENCE [LARGE SCALE GENOMIC DNA]</scope>
    <source>
        <strain evidence="4">cv. BLH2017</strain>
        <tissue evidence="3">Root</tissue>
    </source>
</reference>
<evidence type="ECO:0000313" key="4">
    <source>
        <dbReference type="Proteomes" id="UP000195402"/>
    </source>
</evidence>
<feature type="compositionally biased region" description="Basic and acidic residues" evidence="1">
    <location>
        <begin position="432"/>
        <end position="452"/>
    </location>
</feature>
<feature type="compositionally biased region" description="Polar residues" evidence="1">
    <location>
        <begin position="1"/>
        <end position="10"/>
    </location>
</feature>
<dbReference type="AlphaFoldDB" id="A0A200PU93"/>
<sequence length="500" mass="55045">MRSNSLSKTTNHVKKDGRQDSKVNRVRKEHTLGEVIWVKTNPSSWWLGQVVDENTVSVKSKPKRKLVGEILVRLYGSYTYLYADPEKCRDELMEILKQNNGSNREMFKKALEQEIAYTKSSALKRKISEHKEKARDGAPKDKKLKPNGVNKNQEVDCLSSGSMGKLPKIRFRVLRTRKAKGFPENLEDVGGSKTHVNSGDLSSGRTRRKTSEVEISKQDGVKKGHKADNQGSGIANMKSTSLKRKVSERKARDGGPKDKESKQNGVNKNQEVGGLSSQQGNIGKLPPVRTRVFRTRKAKSFPKNLEVVSRAQTQVNRGDVSSGRTRKETSKSDISKQDGVKKGKKTDNQGSVKSSKNLEHVSRAQTQVNRGDVSSGRTRKETSKTDISKQVGVQKGKKADNQGSAKGLPEKLEGVSRAKTQVKGGDLSSGRTKKETSNNENLKQDGVKKGQKTDNQGTGTDILGNSPDLSLRRVKVMEILALVAPCGSPFKKNGLTSSNL</sequence>
<dbReference type="PROSITE" id="PS50812">
    <property type="entry name" value="PWWP"/>
    <property type="match status" value="1"/>
</dbReference>
<feature type="compositionally biased region" description="Basic and acidic residues" evidence="1">
    <location>
        <begin position="248"/>
        <end position="262"/>
    </location>
</feature>
<feature type="compositionally biased region" description="Polar residues" evidence="1">
    <location>
        <begin position="229"/>
        <end position="240"/>
    </location>
</feature>
<feature type="compositionally biased region" description="Basic and acidic residues" evidence="1">
    <location>
        <begin position="129"/>
        <end position="141"/>
    </location>
</feature>
<dbReference type="SUPFAM" id="SSF63748">
    <property type="entry name" value="Tudor/PWWP/MBT"/>
    <property type="match status" value="1"/>
</dbReference>
<feature type="compositionally biased region" description="Basic and acidic residues" evidence="1">
    <location>
        <begin position="13"/>
        <end position="23"/>
    </location>
</feature>
<feature type="compositionally biased region" description="Basic and acidic residues" evidence="1">
    <location>
        <begin position="209"/>
        <end position="228"/>
    </location>
</feature>
<dbReference type="InParanoid" id="A0A200PU93"/>
<keyword evidence="4" id="KW-1185">Reference proteome</keyword>
<dbReference type="STRING" id="56857.A0A200PU93"/>
<evidence type="ECO:0000313" key="3">
    <source>
        <dbReference type="EMBL" id="OVA01781.1"/>
    </source>
</evidence>
<dbReference type="Gene3D" id="2.30.30.140">
    <property type="match status" value="1"/>
</dbReference>
<protein>
    <submittedName>
        <fullName evidence="3">PWWP domain</fullName>
    </submittedName>
</protein>
<gene>
    <name evidence="3" type="ORF">BVC80_9075g19</name>
</gene>
<feature type="compositionally biased region" description="Polar residues" evidence="1">
    <location>
        <begin position="263"/>
        <end position="281"/>
    </location>
</feature>
<dbReference type="OMA" id="IMVKEHA"/>